<accession>I7MK14</accession>
<dbReference type="FunFam" id="3.30.1430.10:FF:000001">
    <property type="entry name" value="60S ribosomal protein L3"/>
    <property type="match status" value="1"/>
</dbReference>
<dbReference type="FunCoup" id="I7MK14">
    <property type="interactions" value="214"/>
</dbReference>
<keyword evidence="3 4" id="KW-0687">Ribonucleoprotein</keyword>
<dbReference type="Proteomes" id="UP000009168">
    <property type="component" value="Unassembled WGS sequence"/>
</dbReference>
<feature type="compositionally biased region" description="Basic residues" evidence="5">
    <location>
        <begin position="17"/>
        <end position="31"/>
    </location>
</feature>
<dbReference type="InParanoid" id="I7MK14"/>
<evidence type="ECO:0000256" key="1">
    <source>
        <dbReference type="ARBA" id="ARBA00006540"/>
    </source>
</evidence>
<reference evidence="7" key="1">
    <citation type="journal article" date="2006" name="PLoS Biol.">
        <title>Macronuclear genome sequence of the ciliate Tetrahymena thermophila, a model eukaryote.</title>
        <authorList>
            <person name="Eisen J.A."/>
            <person name="Coyne R.S."/>
            <person name="Wu M."/>
            <person name="Wu D."/>
            <person name="Thiagarajan M."/>
            <person name="Wortman J.R."/>
            <person name="Badger J.H."/>
            <person name="Ren Q."/>
            <person name="Amedeo P."/>
            <person name="Jones K.M."/>
            <person name="Tallon L.J."/>
            <person name="Delcher A.L."/>
            <person name="Salzberg S.L."/>
            <person name="Silva J.C."/>
            <person name="Haas B.J."/>
            <person name="Majoros W.H."/>
            <person name="Farzad M."/>
            <person name="Carlton J.M."/>
            <person name="Smith R.K. Jr."/>
            <person name="Garg J."/>
            <person name="Pearlman R.E."/>
            <person name="Karrer K.M."/>
            <person name="Sun L."/>
            <person name="Manning G."/>
            <person name="Elde N.C."/>
            <person name="Turkewitz A.P."/>
            <person name="Asai D.J."/>
            <person name="Wilkes D.E."/>
            <person name="Wang Y."/>
            <person name="Cai H."/>
            <person name="Collins K."/>
            <person name="Stewart B.A."/>
            <person name="Lee S.R."/>
            <person name="Wilamowska K."/>
            <person name="Weinberg Z."/>
            <person name="Ruzzo W.L."/>
            <person name="Wloga D."/>
            <person name="Gaertig J."/>
            <person name="Frankel J."/>
            <person name="Tsao C.-C."/>
            <person name="Gorovsky M.A."/>
            <person name="Keeling P.J."/>
            <person name="Waller R.F."/>
            <person name="Patron N.J."/>
            <person name="Cherry J.M."/>
            <person name="Stover N.A."/>
            <person name="Krieger C.J."/>
            <person name="del Toro C."/>
            <person name="Ryder H.F."/>
            <person name="Williamson S.C."/>
            <person name="Barbeau R.A."/>
            <person name="Hamilton E.P."/>
            <person name="Orias E."/>
        </authorList>
    </citation>
    <scope>NUCLEOTIDE SEQUENCE [LARGE SCALE GENOMIC DNA]</scope>
    <source>
        <strain evidence="7">SB210</strain>
    </source>
</reference>
<dbReference type="GO" id="GO:0003735">
    <property type="term" value="F:structural constituent of ribosome"/>
    <property type="evidence" value="ECO:0007669"/>
    <property type="project" value="InterPro"/>
</dbReference>
<keyword evidence="2 4" id="KW-0689">Ribosomal protein</keyword>
<dbReference type="InterPro" id="IPR009000">
    <property type="entry name" value="Transl_B-barrel_sf"/>
</dbReference>
<dbReference type="HOGENOM" id="CLU_033361_2_1_1"/>
<organism evidence="6 7">
    <name type="scientific">Tetrahymena thermophila (strain SB210)</name>
    <dbReference type="NCBI Taxonomy" id="312017"/>
    <lineage>
        <taxon>Eukaryota</taxon>
        <taxon>Sar</taxon>
        <taxon>Alveolata</taxon>
        <taxon>Ciliophora</taxon>
        <taxon>Intramacronucleata</taxon>
        <taxon>Oligohymenophorea</taxon>
        <taxon>Hymenostomatida</taxon>
        <taxon>Tetrahymenina</taxon>
        <taxon>Tetrahymenidae</taxon>
        <taxon>Tetrahymena</taxon>
    </lineage>
</organism>
<dbReference type="OrthoDB" id="304385at2759"/>
<dbReference type="Gene3D" id="3.30.1430.10">
    <property type="match status" value="1"/>
</dbReference>
<evidence type="ECO:0000256" key="4">
    <source>
        <dbReference type="RuleBase" id="RU003905"/>
    </source>
</evidence>
<dbReference type="InterPro" id="IPR044892">
    <property type="entry name" value="Ribosomal_L3_dom_3_arc_sf"/>
</dbReference>
<dbReference type="GeneID" id="7835345"/>
<dbReference type="InterPro" id="IPR000597">
    <property type="entry name" value="Ribosomal_uL3"/>
</dbReference>
<dbReference type="GO" id="GO:0003723">
    <property type="term" value="F:RNA binding"/>
    <property type="evidence" value="ECO:0007669"/>
    <property type="project" value="TreeGrafter"/>
</dbReference>
<dbReference type="Pfam" id="PF00297">
    <property type="entry name" value="Ribosomal_L3"/>
    <property type="match status" value="1"/>
</dbReference>
<evidence type="ECO:0000256" key="2">
    <source>
        <dbReference type="ARBA" id="ARBA00022980"/>
    </source>
</evidence>
<dbReference type="OMA" id="QRTEYNK"/>
<evidence type="ECO:0000313" key="6">
    <source>
        <dbReference type="EMBL" id="EAS07734.1"/>
    </source>
</evidence>
<protein>
    <submittedName>
        <fullName evidence="6">60S ribosomal protein L3, putative</fullName>
    </submittedName>
</protein>
<dbReference type="EMBL" id="GG662212">
    <property type="protein sequence ID" value="EAS07734.1"/>
    <property type="molecule type" value="Genomic_DNA"/>
</dbReference>
<dbReference type="InterPro" id="IPR045077">
    <property type="entry name" value="L3_arc_euk"/>
</dbReference>
<comment type="similarity">
    <text evidence="1 4">Belongs to the universal ribosomal protein uL3 family.</text>
</comment>
<dbReference type="PANTHER" id="PTHR11363:SF5">
    <property type="entry name" value="LARGE RIBOSOMAL SUBUNIT PROTEIN UL3"/>
    <property type="match status" value="1"/>
</dbReference>
<dbReference type="RefSeq" id="XP_001027976.1">
    <property type="nucleotide sequence ID" value="XM_001027976.3"/>
</dbReference>
<dbReference type="SMR" id="I7MK14"/>
<dbReference type="NCBIfam" id="NF003261">
    <property type="entry name" value="PRK04231.1"/>
    <property type="match status" value="1"/>
</dbReference>
<dbReference type="STRING" id="312017.I7MK14"/>
<dbReference type="eggNOG" id="KOG0746">
    <property type="taxonomic scope" value="Eukaryota"/>
</dbReference>
<evidence type="ECO:0000256" key="3">
    <source>
        <dbReference type="ARBA" id="ARBA00023274"/>
    </source>
</evidence>
<evidence type="ECO:0000256" key="5">
    <source>
        <dbReference type="SAM" id="MobiDB-lite"/>
    </source>
</evidence>
<dbReference type="GO" id="GO:0006412">
    <property type="term" value="P:translation"/>
    <property type="evidence" value="ECO:0007669"/>
    <property type="project" value="InterPro"/>
</dbReference>
<sequence length="391" mass="44248">MSHRKFEAPRHGSLGFRPRRRTRHHRGRCRSFPKDDPSKKPHLTAFTGFKAGMTHILREVDRSGSRHNKKEVVEAVTVIECPPMTIVGVVGYIDTPRGLRALTTVWAKTIDNNTKKRFYKNWANSNKKAFTHHEKNFDQKAQDLLLKRIEKYCSVVRVIAHTNMSKLNLRQKKNHILEIQVNGGKVAEKVAFAKSLLEKEVKVDSIFAENEMLDVLGVTKGKGFAGVIKRFGVKHLQKKTHRGYRKVGCIGAWHPSRIRFTVPRAGQLGYHHRTETNKKVYRVGKGDDASNASTAGDVTDKAITPLGGFPHYGVVKNDFIMIKGCCVGPKKRVLTLRKSIIPQTHGAAKEIINLKFIDTSSKIGHGRFQTVEEKDKFFGRDRTKKVEAKSE</sequence>
<gene>
    <name evidence="6" type="ORF">TTHERM_00497880</name>
</gene>
<dbReference type="GO" id="GO:0022625">
    <property type="term" value="C:cytosolic large ribosomal subunit"/>
    <property type="evidence" value="ECO:0007669"/>
    <property type="project" value="TreeGrafter"/>
</dbReference>
<dbReference type="FunFam" id="2.40.30.10:FF:000351">
    <property type="entry name" value="Ribosomal protein L3"/>
    <property type="match status" value="1"/>
</dbReference>
<proteinExistence type="inferred from homology"/>
<dbReference type="SUPFAM" id="SSF50447">
    <property type="entry name" value="Translation proteins"/>
    <property type="match status" value="1"/>
</dbReference>
<dbReference type="KEGG" id="tet:TTHERM_00497880"/>
<evidence type="ECO:0000313" key="7">
    <source>
        <dbReference type="Proteomes" id="UP000009168"/>
    </source>
</evidence>
<feature type="compositionally biased region" description="Basic and acidic residues" evidence="5">
    <location>
        <begin position="1"/>
        <end position="10"/>
    </location>
</feature>
<name>I7MK14_TETTS</name>
<dbReference type="InterPro" id="IPR019926">
    <property type="entry name" value="Ribosomal_uL3_CS"/>
</dbReference>
<dbReference type="Gene3D" id="4.10.960.10">
    <property type="entry name" value="Ribosomal protein L3, domain 3"/>
    <property type="match status" value="1"/>
</dbReference>
<keyword evidence="7" id="KW-1185">Reference proteome</keyword>
<dbReference type="FunFam" id="4.10.960.10:FF:000001">
    <property type="entry name" value="60S ribosomal protein L3"/>
    <property type="match status" value="1"/>
</dbReference>
<dbReference type="FunFam" id="2.40.30.10:FF:000079">
    <property type="entry name" value="60S ribosomal protein L3"/>
    <property type="match status" value="1"/>
</dbReference>
<dbReference type="Gene3D" id="2.40.30.10">
    <property type="entry name" value="Translation factors"/>
    <property type="match status" value="1"/>
</dbReference>
<feature type="region of interest" description="Disordered" evidence="5">
    <location>
        <begin position="1"/>
        <end position="41"/>
    </location>
</feature>
<dbReference type="PROSITE" id="PS00474">
    <property type="entry name" value="RIBOSOMAL_L3"/>
    <property type="match status" value="1"/>
</dbReference>
<dbReference type="PANTHER" id="PTHR11363">
    <property type="entry name" value="60S RIBOSOMAL PROTEIN L3-RELATED"/>
    <property type="match status" value="1"/>
</dbReference>
<dbReference type="AlphaFoldDB" id="I7MK14"/>